<dbReference type="InParanoid" id="A0A0C2XIF0"/>
<protein>
    <submittedName>
        <fullName evidence="3">Uncharacterized protein</fullName>
    </submittedName>
</protein>
<sequence length="222" mass="24594">MSDQNDDTQKRQQAFQDLVTIWQERLQLMSAIATFFASTESSLYSIASREVPMTLALKVTNAAFLGAMIIHIFVAFVSFMASFLLVNYRIHETEVEIPRGVPTSGGRVTEKSEKHHRSNSSKSPRVQDVPQSSNPRLVQVGLFKGKPPVHLLGRCHSLCVTLASFAFILAFIGVCCFAWTISDPAISVFATVCIGLCLFLCIWVFILYDANSIVIKVDVSIT</sequence>
<dbReference type="AlphaFoldDB" id="A0A0C2XIF0"/>
<feature type="compositionally biased region" description="Polar residues" evidence="1">
    <location>
        <begin position="120"/>
        <end position="133"/>
    </location>
</feature>
<feature type="region of interest" description="Disordered" evidence="1">
    <location>
        <begin position="101"/>
        <end position="133"/>
    </location>
</feature>
<dbReference type="EMBL" id="KN818227">
    <property type="protein sequence ID" value="KIL68753.1"/>
    <property type="molecule type" value="Genomic_DNA"/>
</dbReference>
<keyword evidence="4" id="KW-1185">Reference proteome</keyword>
<proteinExistence type="predicted"/>
<feature type="transmembrane region" description="Helical" evidence="2">
    <location>
        <begin position="62"/>
        <end position="86"/>
    </location>
</feature>
<keyword evidence="2" id="KW-0812">Transmembrane</keyword>
<feature type="transmembrane region" description="Helical" evidence="2">
    <location>
        <begin position="158"/>
        <end position="180"/>
    </location>
</feature>
<reference evidence="3 4" key="1">
    <citation type="submission" date="2014-04" db="EMBL/GenBank/DDBJ databases">
        <title>Evolutionary Origins and Diversification of the Mycorrhizal Mutualists.</title>
        <authorList>
            <consortium name="DOE Joint Genome Institute"/>
            <consortium name="Mycorrhizal Genomics Consortium"/>
            <person name="Kohler A."/>
            <person name="Kuo A."/>
            <person name="Nagy L.G."/>
            <person name="Floudas D."/>
            <person name="Copeland A."/>
            <person name="Barry K.W."/>
            <person name="Cichocki N."/>
            <person name="Veneault-Fourrey C."/>
            <person name="LaButti K."/>
            <person name="Lindquist E.A."/>
            <person name="Lipzen A."/>
            <person name="Lundell T."/>
            <person name="Morin E."/>
            <person name="Murat C."/>
            <person name="Riley R."/>
            <person name="Ohm R."/>
            <person name="Sun H."/>
            <person name="Tunlid A."/>
            <person name="Henrissat B."/>
            <person name="Grigoriev I.V."/>
            <person name="Hibbett D.S."/>
            <person name="Martin F."/>
        </authorList>
    </citation>
    <scope>NUCLEOTIDE SEQUENCE [LARGE SCALE GENOMIC DNA]</scope>
    <source>
        <strain evidence="3 4">Koide BX008</strain>
    </source>
</reference>
<evidence type="ECO:0000256" key="2">
    <source>
        <dbReference type="SAM" id="Phobius"/>
    </source>
</evidence>
<keyword evidence="2" id="KW-0472">Membrane</keyword>
<evidence type="ECO:0000313" key="3">
    <source>
        <dbReference type="EMBL" id="KIL68753.1"/>
    </source>
</evidence>
<dbReference type="Proteomes" id="UP000054549">
    <property type="component" value="Unassembled WGS sequence"/>
</dbReference>
<feature type="transmembrane region" description="Helical" evidence="2">
    <location>
        <begin position="186"/>
        <end position="208"/>
    </location>
</feature>
<accession>A0A0C2XIF0</accession>
<organism evidence="3 4">
    <name type="scientific">Amanita muscaria (strain Koide BX008)</name>
    <dbReference type="NCBI Taxonomy" id="946122"/>
    <lineage>
        <taxon>Eukaryota</taxon>
        <taxon>Fungi</taxon>
        <taxon>Dikarya</taxon>
        <taxon>Basidiomycota</taxon>
        <taxon>Agaricomycotina</taxon>
        <taxon>Agaricomycetes</taxon>
        <taxon>Agaricomycetidae</taxon>
        <taxon>Agaricales</taxon>
        <taxon>Pluteineae</taxon>
        <taxon>Amanitaceae</taxon>
        <taxon>Amanita</taxon>
    </lineage>
</organism>
<keyword evidence="2" id="KW-1133">Transmembrane helix</keyword>
<dbReference type="HOGENOM" id="CLU_065000_1_0_1"/>
<evidence type="ECO:0000256" key="1">
    <source>
        <dbReference type="SAM" id="MobiDB-lite"/>
    </source>
</evidence>
<gene>
    <name evidence="3" type="ORF">M378DRAFT_827347</name>
</gene>
<dbReference type="OrthoDB" id="2653987at2759"/>
<evidence type="ECO:0000313" key="4">
    <source>
        <dbReference type="Proteomes" id="UP000054549"/>
    </source>
</evidence>
<name>A0A0C2XIF0_AMAMK</name>